<evidence type="ECO:0000256" key="1">
    <source>
        <dbReference type="SAM" id="Phobius"/>
    </source>
</evidence>
<name>A0A563EVP5_9PSEU</name>
<evidence type="ECO:0000259" key="2">
    <source>
        <dbReference type="SMART" id="SM00530"/>
    </source>
</evidence>
<dbReference type="Gene3D" id="2.130.10.10">
    <property type="entry name" value="YVTN repeat-like/Quinoprotein amine dehydrogenase"/>
    <property type="match status" value="1"/>
</dbReference>
<organism evidence="3 4">
    <name type="scientific">Lentzea tibetensis</name>
    <dbReference type="NCBI Taxonomy" id="2591470"/>
    <lineage>
        <taxon>Bacteria</taxon>
        <taxon>Bacillati</taxon>
        <taxon>Actinomycetota</taxon>
        <taxon>Actinomycetes</taxon>
        <taxon>Pseudonocardiales</taxon>
        <taxon>Pseudonocardiaceae</taxon>
        <taxon>Lentzea</taxon>
    </lineage>
</organism>
<feature type="transmembrane region" description="Helical" evidence="1">
    <location>
        <begin position="504"/>
        <end position="524"/>
    </location>
</feature>
<dbReference type="InterPro" id="IPR015943">
    <property type="entry name" value="WD40/YVTN_repeat-like_dom_sf"/>
</dbReference>
<keyword evidence="4" id="KW-1185">Reference proteome</keyword>
<feature type="domain" description="HTH cro/C1-type" evidence="2">
    <location>
        <begin position="21"/>
        <end position="77"/>
    </location>
</feature>
<gene>
    <name evidence="3" type="ORF">FKR81_16550</name>
</gene>
<dbReference type="Gene3D" id="3.40.50.300">
    <property type="entry name" value="P-loop containing nucleotide triphosphate hydrolases"/>
    <property type="match status" value="1"/>
</dbReference>
<accession>A0A563EVP5</accession>
<evidence type="ECO:0000313" key="3">
    <source>
        <dbReference type="EMBL" id="TWP51224.1"/>
    </source>
</evidence>
<keyword evidence="1" id="KW-0472">Membrane</keyword>
<keyword evidence="1" id="KW-1133">Transmembrane helix</keyword>
<dbReference type="AlphaFoldDB" id="A0A563EVP5"/>
<dbReference type="Pfam" id="PF20703">
    <property type="entry name" value="nSTAND1"/>
    <property type="match status" value="1"/>
</dbReference>
<dbReference type="SUPFAM" id="SSF101908">
    <property type="entry name" value="Putative isomerase YbhE"/>
    <property type="match status" value="1"/>
</dbReference>
<dbReference type="EMBL" id="VOBR01000009">
    <property type="protein sequence ID" value="TWP51224.1"/>
    <property type="molecule type" value="Genomic_DNA"/>
</dbReference>
<dbReference type="OrthoDB" id="192618at2"/>
<dbReference type="RefSeq" id="WP_146352873.1">
    <property type="nucleotide sequence ID" value="NZ_VOBR01000009.1"/>
</dbReference>
<dbReference type="SUPFAM" id="SSF52540">
    <property type="entry name" value="P-loop containing nucleoside triphosphate hydrolases"/>
    <property type="match status" value="1"/>
</dbReference>
<dbReference type="CDD" id="cd00093">
    <property type="entry name" value="HTH_XRE"/>
    <property type="match status" value="1"/>
</dbReference>
<sequence>MPRRERPLDTEDSELGHFAADLRRLREKAGNPPYRDLAVRAHYSAAALSEAANGRKLPSLAVTLAYVEACGGDAGEWEERWRSIGSPPAPVDESPYAGLAAFQPEDADRFFGREKLTAKLLDLVGARRFTGVFGASGSGKSSLLRAGLVPRLDHAVVFTPGARPLDECAVRLASVLGESAVVLRDELTADPANLGLRIRQWNPDLVLVVDQFEEVFTLADPAAREWFVQALTSCPRVVIGVRADFYGHLGRHPELVDAVDGGQLIVGPMTTDELRRAITAPALRVGATVETALVTRLVADVTGQAAALPLVSHALVETWARRRGMTLTLAAYEEAGGLEHAVARTAEAVFGSLADEQQTVARQIFLRLIALGEGTEDTKRRVRREGLDAEVLDRLAAARLVTLDRDGVELTHEALIRGWPRLRDWIAEDRAGLLVQHRLTEAAAAWDAVGGDPDALYRGVRLAQARDLPDGSLTATERRFLEASIDLDLAREAGVRRRARRMRVLVSVLTVLVVVLTGTVVYAVRLAGESARQHDRVVAGRTVSGLADLIASDPAKAVRVALAAYTIAPGDDTRDALLNADAARRKAPVEVPRDESKVGSDFSPSGRFLTRAGEKSNWMWDNAKGRDRSELLPRQERAWARISADDKRMVVTNLDTYVAQLWDISDLDRPRQTGVLPRPFSVDAVSRSGEVVVGAGMVDWPQPPGSRATERPSLVRDSKAHIWDLHDPRQPREVVLPRENAGTPALRPDGRLLVLPLRQDHWTGETEIEFWQVDTEQPQLLNTMWVKDNLGSVMAFSQDGRFIAVRDELRKKIVVWDVADPRSPVRWAELPESSHVALLVEFGGHQVAVGADSEVQVWDVERQDAPVLLGSFGGLVEQLTALAYRPADAMFVGLDRTVSMWSFRTTVDAVRSNLCMEHDIELDEVVWESYFPDVRRRSVCP</sequence>
<dbReference type="InterPro" id="IPR001387">
    <property type="entry name" value="Cro/C1-type_HTH"/>
</dbReference>
<dbReference type="SMART" id="SM00530">
    <property type="entry name" value="HTH_XRE"/>
    <property type="match status" value="1"/>
</dbReference>
<protein>
    <submittedName>
        <fullName evidence="3">XRE family transcriptional regulator</fullName>
    </submittedName>
</protein>
<dbReference type="InterPro" id="IPR049052">
    <property type="entry name" value="nSTAND1"/>
</dbReference>
<reference evidence="3 4" key="1">
    <citation type="submission" date="2019-07" db="EMBL/GenBank/DDBJ databases">
        <title>Lentzea xizangensis sp. nov., isolated from Qinghai-Tibetan Plateau Soils.</title>
        <authorList>
            <person name="Huang J."/>
        </authorList>
    </citation>
    <scope>NUCLEOTIDE SEQUENCE [LARGE SCALE GENOMIC DNA]</scope>
    <source>
        <strain evidence="3 4">FXJ1.1311</strain>
    </source>
</reference>
<evidence type="ECO:0000313" key="4">
    <source>
        <dbReference type="Proteomes" id="UP000316639"/>
    </source>
</evidence>
<dbReference type="InterPro" id="IPR027417">
    <property type="entry name" value="P-loop_NTPase"/>
</dbReference>
<comment type="caution">
    <text evidence="3">The sequence shown here is derived from an EMBL/GenBank/DDBJ whole genome shotgun (WGS) entry which is preliminary data.</text>
</comment>
<dbReference type="Proteomes" id="UP000316639">
    <property type="component" value="Unassembled WGS sequence"/>
</dbReference>
<keyword evidence="1" id="KW-0812">Transmembrane</keyword>
<proteinExistence type="predicted"/>